<reference evidence="1" key="1">
    <citation type="journal article" date="2021" name="PeerJ">
        <title>Extensive microbial diversity within the chicken gut microbiome revealed by metagenomics and culture.</title>
        <authorList>
            <person name="Gilroy R."/>
            <person name="Ravi A."/>
            <person name="Getino M."/>
            <person name="Pursley I."/>
            <person name="Horton D.L."/>
            <person name="Alikhan N.F."/>
            <person name="Baker D."/>
            <person name="Gharbi K."/>
            <person name="Hall N."/>
            <person name="Watson M."/>
            <person name="Adriaenssens E.M."/>
            <person name="Foster-Nyarko E."/>
            <person name="Jarju S."/>
            <person name="Secka A."/>
            <person name="Antonio M."/>
            <person name="Oren A."/>
            <person name="Chaudhuri R.R."/>
            <person name="La Ragione R."/>
            <person name="Hildebrand F."/>
            <person name="Pallen M.J."/>
        </authorList>
    </citation>
    <scope>NUCLEOTIDE SEQUENCE</scope>
    <source>
        <strain evidence="1">CHK171-7178</strain>
    </source>
</reference>
<protein>
    <submittedName>
        <fullName evidence="1">Uncharacterized protein</fullName>
    </submittedName>
</protein>
<organism evidence="1 2">
    <name type="scientific">Sporosarcina psychrophila</name>
    <name type="common">Bacillus psychrophilus</name>
    <dbReference type="NCBI Taxonomy" id="1476"/>
    <lineage>
        <taxon>Bacteria</taxon>
        <taxon>Bacillati</taxon>
        <taxon>Bacillota</taxon>
        <taxon>Bacilli</taxon>
        <taxon>Bacillales</taxon>
        <taxon>Caryophanaceae</taxon>
        <taxon>Sporosarcina</taxon>
    </lineage>
</organism>
<accession>A0A921KE26</accession>
<reference evidence="1" key="2">
    <citation type="submission" date="2021-09" db="EMBL/GenBank/DDBJ databases">
        <authorList>
            <person name="Gilroy R."/>
        </authorList>
    </citation>
    <scope>NUCLEOTIDE SEQUENCE</scope>
    <source>
        <strain evidence="1">CHK171-7178</strain>
    </source>
</reference>
<evidence type="ECO:0000313" key="1">
    <source>
        <dbReference type="EMBL" id="HJF32802.1"/>
    </source>
</evidence>
<proteinExistence type="predicted"/>
<dbReference type="AlphaFoldDB" id="A0A921KE26"/>
<name>A0A921KE26_SPOPS</name>
<dbReference type="EMBL" id="DYWT01000217">
    <property type="protein sequence ID" value="HJF32802.1"/>
    <property type="molecule type" value="Genomic_DNA"/>
</dbReference>
<comment type="caution">
    <text evidence="1">The sequence shown here is derived from an EMBL/GenBank/DDBJ whole genome shotgun (WGS) entry which is preliminary data.</text>
</comment>
<evidence type="ECO:0000313" key="2">
    <source>
        <dbReference type="Proteomes" id="UP000698173"/>
    </source>
</evidence>
<gene>
    <name evidence="1" type="ORF">K8V56_13650</name>
</gene>
<sequence length="83" mass="9396">MKEIRVNLYNKEVLYRNEEGVYAVSANGGVPAIMDEEEAIQNLVQAVQDLGYWCQVAKDILPTGYFEEVNRAVAYEGELHESD</sequence>
<dbReference type="Proteomes" id="UP000698173">
    <property type="component" value="Unassembled WGS sequence"/>
</dbReference>